<evidence type="ECO:0000313" key="10">
    <source>
        <dbReference type="Proteomes" id="UP000319383"/>
    </source>
</evidence>
<keyword evidence="5 6" id="KW-0482">Metalloprotease</keyword>
<keyword evidence="3 6" id="KW-0378">Hydrolase</keyword>
<evidence type="ECO:0000256" key="2">
    <source>
        <dbReference type="ARBA" id="ARBA00022723"/>
    </source>
</evidence>
<feature type="domain" description="Peptidase M3A/M3B catalytic" evidence="7">
    <location>
        <begin position="205"/>
        <end position="585"/>
    </location>
</feature>
<dbReference type="GO" id="GO:0046872">
    <property type="term" value="F:metal ion binding"/>
    <property type="evidence" value="ECO:0007669"/>
    <property type="project" value="UniProtKB-UniRule"/>
</dbReference>
<dbReference type="InterPro" id="IPR001567">
    <property type="entry name" value="Pept_M3A_M3B_dom"/>
</dbReference>
<dbReference type="EMBL" id="CP036276">
    <property type="protein sequence ID" value="QDU46319.1"/>
    <property type="molecule type" value="Genomic_DNA"/>
</dbReference>
<evidence type="ECO:0000256" key="1">
    <source>
        <dbReference type="ARBA" id="ARBA00022670"/>
    </source>
</evidence>
<evidence type="ECO:0000256" key="5">
    <source>
        <dbReference type="ARBA" id="ARBA00023049"/>
    </source>
</evidence>
<keyword evidence="2 6" id="KW-0479">Metal-binding</keyword>
<dbReference type="Pfam" id="PF08439">
    <property type="entry name" value="Peptidase_M3_N"/>
    <property type="match status" value="1"/>
</dbReference>
<evidence type="ECO:0000259" key="7">
    <source>
        <dbReference type="Pfam" id="PF01432"/>
    </source>
</evidence>
<keyword evidence="1 6" id="KW-0645">Protease</keyword>
<sequence length="602" mass="67628">MMTDHYPLNWNLDVLYPEPSTAEFAAVFDAFRADIQKVAEASDQLPPVSGAAEGVTVWVEFFQDFEDISSRAHELHSFIGCHCAADAENKCYQQFEASLSALMPYQQRMATNLEFALKDATDAEFEAFLAAAPQLADSAFFFGEARRHAALRLPKPQETLFADLSVDGLHAWGRMYDRISGELRVEVMHKGNVVRKSPGQIRLDAPLREVRENNFFAATKAWDSIAGSCADALNHIAGTRLTLYDHLGLEDHLVVPLHENRMQRETLDAMWSAIDARKEVLVTYLQKKAGALGLEKPAWYDLTTAYPTNVTAKDVTYDAAVQKIVETFARFSPDLGEFAELACAGGWIEAEDRGGKRQGGFCTGFERHKQSRIFMTFTNSEDALSTLAHELGHAYHSWVLKDQPVMLQDYPMNLAETASTFAEAIVAEQRLAGTDSRDEKIAILDSMLGDAVAFLMNIHARFQFENEMHLQRKQGELSPEQLNNLMLAAQRQAYCDALADDGWNPNFWASKLHFYISELPFYNFPYTFGYLLSLGVYKLSQDSGGDFPKQYREFLIATGCMSAEDAVRSTFGYDLTQPDFWNKSLDVVEQRAEQFLDLIAGT</sequence>
<dbReference type="NCBIfam" id="TIGR02290">
    <property type="entry name" value="M3_fam_3"/>
    <property type="match status" value="1"/>
</dbReference>
<keyword evidence="10" id="KW-1185">Reference proteome</keyword>
<evidence type="ECO:0000256" key="6">
    <source>
        <dbReference type="RuleBase" id="RU003435"/>
    </source>
</evidence>
<organism evidence="9 10">
    <name type="scientific">Symmachiella dynata</name>
    <dbReference type="NCBI Taxonomy" id="2527995"/>
    <lineage>
        <taxon>Bacteria</taxon>
        <taxon>Pseudomonadati</taxon>
        <taxon>Planctomycetota</taxon>
        <taxon>Planctomycetia</taxon>
        <taxon>Planctomycetales</taxon>
        <taxon>Planctomycetaceae</taxon>
        <taxon>Symmachiella</taxon>
    </lineage>
</organism>
<dbReference type="CDD" id="cd09607">
    <property type="entry name" value="M3B_PepF"/>
    <property type="match status" value="1"/>
</dbReference>
<dbReference type="PANTHER" id="PTHR34217:SF1">
    <property type="entry name" value="CARBOXYPEPTIDASE 1"/>
    <property type="match status" value="1"/>
</dbReference>
<feature type="domain" description="Oligopeptidase F N-terminal" evidence="8">
    <location>
        <begin position="120"/>
        <end position="184"/>
    </location>
</feature>
<dbReference type="InterPro" id="IPR011977">
    <property type="entry name" value="Pept_M3B_clade3"/>
</dbReference>
<dbReference type="GO" id="GO:0006508">
    <property type="term" value="P:proteolysis"/>
    <property type="evidence" value="ECO:0007669"/>
    <property type="project" value="UniProtKB-KW"/>
</dbReference>
<dbReference type="SUPFAM" id="SSF55486">
    <property type="entry name" value="Metalloproteases ('zincins'), catalytic domain"/>
    <property type="match status" value="1"/>
</dbReference>
<evidence type="ECO:0000313" key="9">
    <source>
        <dbReference type="EMBL" id="QDU46319.1"/>
    </source>
</evidence>
<reference evidence="9 10" key="1">
    <citation type="submission" date="2019-02" db="EMBL/GenBank/DDBJ databases">
        <title>Deep-cultivation of Planctomycetes and their phenomic and genomic characterization uncovers novel biology.</title>
        <authorList>
            <person name="Wiegand S."/>
            <person name="Jogler M."/>
            <person name="Boedeker C."/>
            <person name="Pinto D."/>
            <person name="Vollmers J."/>
            <person name="Rivas-Marin E."/>
            <person name="Kohn T."/>
            <person name="Peeters S.H."/>
            <person name="Heuer A."/>
            <person name="Rast P."/>
            <person name="Oberbeckmann S."/>
            <person name="Bunk B."/>
            <person name="Jeske O."/>
            <person name="Meyerdierks A."/>
            <person name="Storesund J.E."/>
            <person name="Kallscheuer N."/>
            <person name="Luecker S."/>
            <person name="Lage O.M."/>
            <person name="Pohl T."/>
            <person name="Merkel B.J."/>
            <person name="Hornburger P."/>
            <person name="Mueller R.-W."/>
            <person name="Bruemmer F."/>
            <person name="Labrenz M."/>
            <person name="Spormann A.M."/>
            <person name="Op den Camp H."/>
            <person name="Overmann J."/>
            <person name="Amann R."/>
            <person name="Jetten M.S.M."/>
            <person name="Mascher T."/>
            <person name="Medema M.H."/>
            <person name="Devos D.P."/>
            <person name="Kaster A.-K."/>
            <person name="Ovreas L."/>
            <person name="Rohde M."/>
            <person name="Galperin M.Y."/>
            <person name="Jogler C."/>
        </authorList>
    </citation>
    <scope>NUCLEOTIDE SEQUENCE [LARGE SCALE GENOMIC DNA]</scope>
    <source>
        <strain evidence="9 10">Mal52</strain>
    </source>
</reference>
<dbReference type="Gene3D" id="1.10.1370.20">
    <property type="entry name" value="Oligoendopeptidase f, C-terminal domain"/>
    <property type="match status" value="1"/>
</dbReference>
<evidence type="ECO:0000256" key="4">
    <source>
        <dbReference type="ARBA" id="ARBA00022833"/>
    </source>
</evidence>
<proteinExistence type="inferred from homology"/>
<dbReference type="GO" id="GO:0004181">
    <property type="term" value="F:metallocarboxypeptidase activity"/>
    <property type="evidence" value="ECO:0007669"/>
    <property type="project" value="InterPro"/>
</dbReference>
<dbReference type="KEGG" id="sdyn:Mal52_48380"/>
<dbReference type="AlphaFoldDB" id="A0A517ZV09"/>
<keyword evidence="4 6" id="KW-0862">Zinc</keyword>
<dbReference type="InterPro" id="IPR013647">
    <property type="entry name" value="OligopepF_N_dom"/>
</dbReference>
<protein>
    <submittedName>
        <fullName evidence="9">Oligoendopeptidase F, plasmid</fullName>
        <ecNumber evidence="9">3.4.24.-</ecNumber>
    </submittedName>
</protein>
<evidence type="ECO:0000259" key="8">
    <source>
        <dbReference type="Pfam" id="PF08439"/>
    </source>
</evidence>
<name>A0A517ZV09_9PLAN</name>
<dbReference type="InterPro" id="IPR034006">
    <property type="entry name" value="M3B_PepF_2"/>
</dbReference>
<comment type="cofactor">
    <cofactor evidence="6">
        <name>Zn(2+)</name>
        <dbReference type="ChEBI" id="CHEBI:29105"/>
    </cofactor>
    <text evidence="6">Binds 1 zinc ion.</text>
</comment>
<comment type="similarity">
    <text evidence="6">Belongs to the peptidase M3 family.</text>
</comment>
<dbReference type="PANTHER" id="PTHR34217">
    <property type="entry name" value="METAL-DEPENDENT CARBOXYPEPTIDASE"/>
    <property type="match status" value="1"/>
</dbReference>
<dbReference type="GO" id="GO:0004222">
    <property type="term" value="F:metalloendopeptidase activity"/>
    <property type="evidence" value="ECO:0007669"/>
    <property type="project" value="InterPro"/>
</dbReference>
<dbReference type="InterPro" id="IPR001333">
    <property type="entry name" value="Peptidase_M32_Taq"/>
</dbReference>
<dbReference type="InterPro" id="IPR042088">
    <property type="entry name" value="OligoPept_F_C"/>
</dbReference>
<dbReference type="Pfam" id="PF01432">
    <property type="entry name" value="Peptidase_M3"/>
    <property type="match status" value="1"/>
</dbReference>
<gene>
    <name evidence="9" type="primary">pepF1</name>
    <name evidence="9" type="ORF">Mal52_48380</name>
</gene>
<dbReference type="RefSeq" id="WP_145378847.1">
    <property type="nucleotide sequence ID" value="NZ_CP036276.1"/>
</dbReference>
<dbReference type="Gene3D" id="1.20.140.70">
    <property type="entry name" value="Oligopeptidase f, N-terminal domain"/>
    <property type="match status" value="1"/>
</dbReference>
<dbReference type="Proteomes" id="UP000319383">
    <property type="component" value="Chromosome"/>
</dbReference>
<dbReference type="EC" id="3.4.24.-" evidence="9"/>
<evidence type="ECO:0000256" key="3">
    <source>
        <dbReference type="ARBA" id="ARBA00022801"/>
    </source>
</evidence>
<accession>A0A517ZV09</accession>